<dbReference type="RefSeq" id="XP_001750403.1">
    <property type="nucleotide sequence ID" value="XM_001750351.1"/>
</dbReference>
<dbReference type="GO" id="GO:1905515">
    <property type="term" value="P:non-motile cilium assembly"/>
    <property type="evidence" value="ECO:0000318"/>
    <property type="project" value="GO_Central"/>
</dbReference>
<keyword evidence="1" id="KW-0175">Coiled coil</keyword>
<proteinExistence type="predicted"/>
<evidence type="ECO:0000313" key="3">
    <source>
        <dbReference type="EMBL" id="EDQ84753.1"/>
    </source>
</evidence>
<reference evidence="3 4" key="1">
    <citation type="journal article" date="2008" name="Nature">
        <title>The genome of the choanoflagellate Monosiga brevicollis and the origin of metazoans.</title>
        <authorList>
            <consortium name="JGI Sequencing"/>
            <person name="King N."/>
            <person name="Westbrook M.J."/>
            <person name="Young S.L."/>
            <person name="Kuo A."/>
            <person name="Abedin M."/>
            <person name="Chapman J."/>
            <person name="Fairclough S."/>
            <person name="Hellsten U."/>
            <person name="Isogai Y."/>
            <person name="Letunic I."/>
            <person name="Marr M."/>
            <person name="Pincus D."/>
            <person name="Putnam N."/>
            <person name="Rokas A."/>
            <person name="Wright K.J."/>
            <person name="Zuzow R."/>
            <person name="Dirks W."/>
            <person name="Good M."/>
            <person name="Goodstein D."/>
            <person name="Lemons D."/>
            <person name="Li W."/>
            <person name="Lyons J.B."/>
            <person name="Morris A."/>
            <person name="Nichols S."/>
            <person name="Richter D.J."/>
            <person name="Salamov A."/>
            <person name="Bork P."/>
            <person name="Lim W.A."/>
            <person name="Manning G."/>
            <person name="Miller W.T."/>
            <person name="McGinnis W."/>
            <person name="Shapiro H."/>
            <person name="Tjian R."/>
            <person name="Grigoriev I.V."/>
            <person name="Rokhsar D."/>
        </authorList>
    </citation>
    <scope>NUCLEOTIDE SEQUENCE [LARGE SCALE GENOMIC DNA]</scope>
    <source>
        <strain evidence="4">MX1 / ATCC 50154</strain>
    </source>
</reference>
<feature type="region of interest" description="Disordered" evidence="2">
    <location>
        <begin position="1"/>
        <end position="69"/>
    </location>
</feature>
<accession>A9VCH6</accession>
<feature type="region of interest" description="Disordered" evidence="2">
    <location>
        <begin position="357"/>
        <end position="380"/>
    </location>
</feature>
<feature type="region of interest" description="Disordered" evidence="2">
    <location>
        <begin position="392"/>
        <end position="414"/>
    </location>
</feature>
<dbReference type="STRING" id="81824.A9VCH6"/>
<sequence length="628" mass="69226">MEHAGDAPPEDDGGDAVIHSSDEEEPLDFRTAGQRKTQPSSVKSKRPPSANRSSAPKSAGQPPAGSALARLLASAEASVTNPNALPKAMPPAAADAVMAAATVAVPQPQTPRPASHAKDRRLASRGNSVGPKPSTPSVTGPSTLATQAPADGGFQWAGMDQIRRLQEENLQLLQQLDDRNERLEELEARLQESSADQVEDALPNNMREAASKIQALGKKNRELQASANAHKAKATKLTKKIGELEYAILGLEREVAKERRKVQRFQAQSDGDVSSVTPSSPHPDSSQSDKKESEKLSEYRSEIQTLKKHLQTALNALEKELGDSVPLTVILNGESNWKGRAEQIALLKAKVLTEYQGDRSGRTSMASQRSTMRAGANDARQREALRELEAKRKQELDAAQSQAASLQEDHDRLKIKHSNLRTRYKTVSEELKSLRAADADHSAKQLELQEQIVALEQEKEEQATRLRTLEQEHSKPRVQHVQGDSAASAQQIKHYGPPQVVEALLHHFQLVQDAEAQARVAEIERDRFRELHDVYKRDLEAVQQALLDAQLQLKQLRLRAAPTDVGNSDAEVLAKQVELAREELHLQKAAHQRELQRRQDEVNLLHTTMGEIKRVFAQAVKKLKTSAA</sequence>
<evidence type="ECO:0000256" key="1">
    <source>
        <dbReference type="SAM" id="Coils"/>
    </source>
</evidence>
<feature type="compositionally biased region" description="Polar residues" evidence="2">
    <location>
        <begin position="265"/>
        <end position="277"/>
    </location>
</feature>
<dbReference type="GO" id="GO:0031122">
    <property type="term" value="P:cytoplasmic microtubule organization"/>
    <property type="evidence" value="ECO:0000318"/>
    <property type="project" value="GO_Central"/>
</dbReference>
<feature type="compositionally biased region" description="Low complexity" evidence="2">
    <location>
        <begin position="397"/>
        <end position="406"/>
    </location>
</feature>
<feature type="coiled-coil region" evidence="1">
    <location>
        <begin position="511"/>
        <end position="601"/>
    </location>
</feature>
<dbReference type="GeneID" id="5895667"/>
<evidence type="ECO:0000256" key="2">
    <source>
        <dbReference type="SAM" id="MobiDB-lite"/>
    </source>
</evidence>
<dbReference type="FunCoup" id="A9VCH6">
    <property type="interactions" value="882"/>
</dbReference>
<gene>
    <name evidence="3" type="ORF">MONBRDRAFT_29914</name>
</gene>
<organism evidence="3 4">
    <name type="scientific">Monosiga brevicollis</name>
    <name type="common">Choanoflagellate</name>
    <dbReference type="NCBI Taxonomy" id="81824"/>
    <lineage>
        <taxon>Eukaryota</taxon>
        <taxon>Choanoflagellata</taxon>
        <taxon>Craspedida</taxon>
        <taxon>Salpingoecidae</taxon>
        <taxon>Monosiga</taxon>
    </lineage>
</organism>
<dbReference type="KEGG" id="mbr:MONBRDRAFT_29914"/>
<evidence type="ECO:0000313" key="4">
    <source>
        <dbReference type="Proteomes" id="UP000001357"/>
    </source>
</evidence>
<feature type="compositionally biased region" description="Polar residues" evidence="2">
    <location>
        <begin position="135"/>
        <end position="146"/>
    </location>
</feature>
<dbReference type="PANTHER" id="PTHR31935">
    <property type="entry name" value="COILED-COIL DOMAIN-CONTAINING PROTEIN 13"/>
    <property type="match status" value="1"/>
</dbReference>
<protein>
    <submittedName>
        <fullName evidence="3">Uncharacterized protein</fullName>
    </submittedName>
</protein>
<feature type="region of interest" description="Disordered" evidence="2">
    <location>
        <begin position="263"/>
        <end position="299"/>
    </location>
</feature>
<feature type="compositionally biased region" description="Basic and acidic residues" evidence="2">
    <location>
        <begin position="287"/>
        <end position="299"/>
    </location>
</feature>
<dbReference type="InParanoid" id="A9VCH6"/>
<dbReference type="EMBL" id="CH991581">
    <property type="protein sequence ID" value="EDQ84753.1"/>
    <property type="molecule type" value="Genomic_DNA"/>
</dbReference>
<dbReference type="Proteomes" id="UP000001357">
    <property type="component" value="Unassembled WGS sequence"/>
</dbReference>
<dbReference type="InterPro" id="IPR038929">
    <property type="entry name" value="CCDC13"/>
</dbReference>
<name>A9VCH6_MONBE</name>
<keyword evidence="4" id="KW-1185">Reference proteome</keyword>
<feature type="region of interest" description="Disordered" evidence="2">
    <location>
        <begin position="103"/>
        <end position="155"/>
    </location>
</feature>
<dbReference type="GO" id="GO:0034451">
    <property type="term" value="C:centriolar satellite"/>
    <property type="evidence" value="ECO:0000318"/>
    <property type="project" value="GO_Central"/>
</dbReference>
<dbReference type="PANTHER" id="PTHR31935:SF1">
    <property type="entry name" value="COILED-COIL DOMAIN-CONTAINING PROTEIN 13"/>
    <property type="match status" value="1"/>
</dbReference>
<feature type="compositionally biased region" description="Polar residues" evidence="2">
    <location>
        <begin position="362"/>
        <end position="371"/>
    </location>
</feature>
<dbReference type="AlphaFoldDB" id="A9VCH6"/>